<evidence type="ECO:0000256" key="1">
    <source>
        <dbReference type="SAM" id="Phobius"/>
    </source>
</evidence>
<reference evidence="2 3" key="1">
    <citation type="submission" date="2018-08" db="EMBL/GenBank/DDBJ databases">
        <title>A genome reference for cultivated species of the human gut microbiota.</title>
        <authorList>
            <person name="Zou Y."/>
            <person name="Xue W."/>
            <person name="Luo G."/>
        </authorList>
    </citation>
    <scope>NUCLEOTIDE SEQUENCE [LARGE SCALE GENOMIC DNA]</scope>
    <source>
        <strain evidence="2 3">OF01-3</strain>
    </source>
</reference>
<organism evidence="2 3">
    <name type="scientific">Anaerococcus nagyae</name>
    <dbReference type="NCBI Taxonomy" id="1755241"/>
    <lineage>
        <taxon>Bacteria</taxon>
        <taxon>Bacillati</taxon>
        <taxon>Bacillota</taxon>
        <taxon>Tissierellia</taxon>
        <taxon>Tissierellales</taxon>
        <taxon>Peptoniphilaceae</taxon>
        <taxon>Anaerococcus</taxon>
    </lineage>
</organism>
<keyword evidence="1" id="KW-0812">Transmembrane</keyword>
<keyword evidence="1" id="KW-1133">Transmembrane helix</keyword>
<keyword evidence="3" id="KW-1185">Reference proteome</keyword>
<keyword evidence="1" id="KW-0472">Membrane</keyword>
<evidence type="ECO:0000313" key="2">
    <source>
        <dbReference type="EMBL" id="RGB77998.1"/>
    </source>
</evidence>
<feature type="transmembrane region" description="Helical" evidence="1">
    <location>
        <begin position="142"/>
        <end position="160"/>
    </location>
</feature>
<dbReference type="AlphaFoldDB" id="A0A3E2TKU8"/>
<evidence type="ECO:0000313" key="3">
    <source>
        <dbReference type="Proteomes" id="UP000261011"/>
    </source>
</evidence>
<sequence>MIMHTRSNKKTILYLLIILLIFLFTLNGNKIFTINYDDIEAKNIEILEKEKLNNYKLDAKEQANYNIVYAYRINDSKEYIFIYSKSLLFNLYHLDDKFVSDEDDINTLASNIKYHNLVNINNTKNSAKIKISQRQNKDTISSIIYMIVILILIIFISYKIQLKNKKINKTA</sequence>
<gene>
    <name evidence="2" type="ORF">DXA39_00690</name>
</gene>
<dbReference type="OrthoDB" id="9954181at2"/>
<accession>A0A3E2TKU8</accession>
<dbReference type="Proteomes" id="UP000261011">
    <property type="component" value="Unassembled WGS sequence"/>
</dbReference>
<dbReference type="EMBL" id="QVEU01000001">
    <property type="protein sequence ID" value="RGB77998.1"/>
    <property type="molecule type" value="Genomic_DNA"/>
</dbReference>
<comment type="caution">
    <text evidence="2">The sequence shown here is derived from an EMBL/GenBank/DDBJ whole genome shotgun (WGS) entry which is preliminary data.</text>
</comment>
<name>A0A3E2TKU8_9FIRM</name>
<proteinExistence type="predicted"/>
<protein>
    <submittedName>
        <fullName evidence="2">Uncharacterized protein</fullName>
    </submittedName>
</protein>
<dbReference type="RefSeq" id="WP_117520103.1">
    <property type="nucleotide sequence ID" value="NZ_QVEU01000001.1"/>
</dbReference>